<dbReference type="InterPro" id="IPR027417">
    <property type="entry name" value="P-loop_NTPase"/>
</dbReference>
<dbReference type="SMART" id="SM00490">
    <property type="entry name" value="HELICc"/>
    <property type="match status" value="1"/>
</dbReference>
<keyword evidence="8" id="KW-0233">DNA recombination</keyword>
<comment type="catalytic activity">
    <reaction evidence="13">
        <text>ATP + H2O = ADP + phosphate + H(+)</text>
        <dbReference type="Rhea" id="RHEA:13065"/>
        <dbReference type="ChEBI" id="CHEBI:15377"/>
        <dbReference type="ChEBI" id="CHEBI:15378"/>
        <dbReference type="ChEBI" id="CHEBI:30616"/>
        <dbReference type="ChEBI" id="CHEBI:43474"/>
        <dbReference type="ChEBI" id="CHEBI:456216"/>
        <dbReference type="EC" id="5.6.2.4"/>
    </reaction>
</comment>
<dbReference type="PANTHER" id="PTHR47964:SF1">
    <property type="entry name" value="ATP-DEPENDENT DNA HELICASE HOMOLOG RECG, CHLOROPLASTIC"/>
    <property type="match status" value="1"/>
</dbReference>
<dbReference type="NCBIfam" id="TIGR00643">
    <property type="entry name" value="recG"/>
    <property type="match status" value="1"/>
</dbReference>
<dbReference type="InterPro" id="IPR045562">
    <property type="entry name" value="RecG_dom3_C"/>
</dbReference>
<dbReference type="AlphaFoldDB" id="A0A160VH48"/>
<evidence type="ECO:0000256" key="7">
    <source>
        <dbReference type="ARBA" id="ARBA00023125"/>
    </source>
</evidence>
<dbReference type="NCBIfam" id="NF008168">
    <property type="entry name" value="PRK10917.2-2"/>
    <property type="match status" value="1"/>
</dbReference>
<dbReference type="EC" id="5.6.2.4" evidence="12"/>
<dbReference type="InterPro" id="IPR011545">
    <property type="entry name" value="DEAD/DEAH_box_helicase_dom"/>
</dbReference>
<dbReference type="SUPFAM" id="SSF52540">
    <property type="entry name" value="P-loop containing nucleoside triphosphate hydrolases"/>
    <property type="match status" value="1"/>
</dbReference>
<evidence type="ECO:0000256" key="11">
    <source>
        <dbReference type="ARBA" id="ARBA00034617"/>
    </source>
</evidence>
<dbReference type="PROSITE" id="PS51194">
    <property type="entry name" value="HELICASE_CTER"/>
    <property type="match status" value="1"/>
</dbReference>
<dbReference type="GO" id="GO:0016887">
    <property type="term" value="F:ATP hydrolysis activity"/>
    <property type="evidence" value="ECO:0007669"/>
    <property type="project" value="RHEA"/>
</dbReference>
<keyword evidence="3" id="KW-0227">DNA damage</keyword>
<dbReference type="PANTHER" id="PTHR47964">
    <property type="entry name" value="ATP-DEPENDENT DNA HELICASE HOMOLOG RECG, CHLOROPLASTIC"/>
    <property type="match status" value="1"/>
</dbReference>
<dbReference type="NCBIfam" id="NF008165">
    <property type="entry name" value="PRK10917.1-3"/>
    <property type="match status" value="1"/>
</dbReference>
<dbReference type="InterPro" id="IPR047112">
    <property type="entry name" value="RecG/Mfd"/>
</dbReference>
<organism evidence="16">
    <name type="scientific">hydrothermal vent metagenome</name>
    <dbReference type="NCBI Taxonomy" id="652676"/>
    <lineage>
        <taxon>unclassified sequences</taxon>
        <taxon>metagenomes</taxon>
        <taxon>ecological metagenomes</taxon>
    </lineage>
</organism>
<dbReference type="CDD" id="cd04488">
    <property type="entry name" value="RecG_wedge_OBF"/>
    <property type="match status" value="1"/>
</dbReference>
<gene>
    <name evidence="16" type="ORF">MGWOODY_Mmi237</name>
</gene>
<keyword evidence="5 16" id="KW-0347">Helicase</keyword>
<dbReference type="SMART" id="SM00487">
    <property type="entry name" value="DEXDc"/>
    <property type="match status" value="1"/>
</dbReference>
<dbReference type="InterPro" id="IPR004365">
    <property type="entry name" value="NA-bd_OB_tRNA"/>
</dbReference>
<dbReference type="Gene3D" id="2.40.50.140">
    <property type="entry name" value="Nucleic acid-binding proteins"/>
    <property type="match status" value="1"/>
</dbReference>
<evidence type="ECO:0000256" key="6">
    <source>
        <dbReference type="ARBA" id="ARBA00022840"/>
    </source>
</evidence>
<comment type="catalytic activity">
    <reaction evidence="11">
        <text>Couples ATP hydrolysis with the unwinding of duplex DNA by translocating in the 3'-5' direction.</text>
        <dbReference type="EC" id="5.6.2.4"/>
    </reaction>
</comment>
<reference evidence="16" key="1">
    <citation type="submission" date="2015-10" db="EMBL/GenBank/DDBJ databases">
        <authorList>
            <person name="Gilbert D.G."/>
        </authorList>
    </citation>
    <scope>NUCLEOTIDE SEQUENCE</scope>
</reference>
<dbReference type="InterPro" id="IPR014001">
    <property type="entry name" value="Helicase_ATP-bd"/>
</dbReference>
<dbReference type="CDD" id="cd17992">
    <property type="entry name" value="DEXHc_RecG"/>
    <property type="match status" value="1"/>
</dbReference>
<feature type="domain" description="Helicase ATP-binding" evidence="14">
    <location>
        <begin position="214"/>
        <end position="375"/>
    </location>
</feature>
<dbReference type="GO" id="GO:0006281">
    <property type="term" value="P:DNA repair"/>
    <property type="evidence" value="ECO:0007669"/>
    <property type="project" value="UniProtKB-KW"/>
</dbReference>
<keyword evidence="6" id="KW-0067">ATP-binding</keyword>
<dbReference type="GO" id="GO:0043138">
    <property type="term" value="F:3'-5' DNA helicase activity"/>
    <property type="evidence" value="ECO:0007669"/>
    <property type="project" value="UniProtKB-EC"/>
</dbReference>
<dbReference type="GO" id="GO:0005524">
    <property type="term" value="F:ATP binding"/>
    <property type="evidence" value="ECO:0007669"/>
    <property type="project" value="UniProtKB-KW"/>
</dbReference>
<dbReference type="Pfam" id="PF01336">
    <property type="entry name" value="tRNA_anti-codon"/>
    <property type="match status" value="1"/>
</dbReference>
<evidence type="ECO:0000256" key="12">
    <source>
        <dbReference type="ARBA" id="ARBA00034808"/>
    </source>
</evidence>
<dbReference type="Pfam" id="PF00270">
    <property type="entry name" value="DEAD"/>
    <property type="match status" value="1"/>
</dbReference>
<dbReference type="Pfam" id="PF19833">
    <property type="entry name" value="RecG_dom3_C"/>
    <property type="match status" value="1"/>
</dbReference>
<dbReference type="InterPro" id="IPR012340">
    <property type="entry name" value="NA-bd_OB-fold"/>
</dbReference>
<evidence type="ECO:0000256" key="9">
    <source>
        <dbReference type="ARBA" id="ARBA00023204"/>
    </source>
</evidence>
<evidence type="ECO:0000256" key="1">
    <source>
        <dbReference type="ARBA" id="ARBA00007504"/>
    </source>
</evidence>
<keyword evidence="2" id="KW-0547">Nucleotide-binding</keyword>
<keyword evidence="9" id="KW-0234">DNA repair</keyword>
<evidence type="ECO:0000256" key="10">
    <source>
        <dbReference type="ARBA" id="ARBA00023235"/>
    </source>
</evidence>
<protein>
    <recommendedName>
        <fullName evidence="12">DNA 3'-5' helicase</fullName>
        <ecNumber evidence="12">5.6.2.4</ecNumber>
    </recommendedName>
</protein>
<evidence type="ECO:0000256" key="4">
    <source>
        <dbReference type="ARBA" id="ARBA00022801"/>
    </source>
</evidence>
<evidence type="ECO:0000256" key="5">
    <source>
        <dbReference type="ARBA" id="ARBA00022806"/>
    </source>
</evidence>
<dbReference type="InterPro" id="IPR001650">
    <property type="entry name" value="Helicase_C-like"/>
</dbReference>
<dbReference type="Pfam" id="PF00271">
    <property type="entry name" value="Helicase_C"/>
    <property type="match status" value="1"/>
</dbReference>
<dbReference type="EMBL" id="FAXC01000295">
    <property type="protein sequence ID" value="CUV09762.1"/>
    <property type="molecule type" value="Genomic_DNA"/>
</dbReference>
<keyword evidence="4 16" id="KW-0378">Hydrolase</keyword>
<comment type="similarity">
    <text evidence="1">Belongs to the helicase family. RecG subfamily.</text>
</comment>
<evidence type="ECO:0000313" key="16">
    <source>
        <dbReference type="EMBL" id="CUV09762.1"/>
    </source>
</evidence>
<dbReference type="InterPro" id="IPR004609">
    <property type="entry name" value="ATP-dep_DNA_helicase_RecG"/>
</dbReference>
<accession>A0A160VH48</accession>
<dbReference type="GO" id="GO:0003677">
    <property type="term" value="F:DNA binding"/>
    <property type="evidence" value="ECO:0007669"/>
    <property type="project" value="UniProtKB-KW"/>
</dbReference>
<sequence length="627" mass="70674">MEAAGIRQGKRRQYFQAILSDGKGMLNLTWFNAAQYMKRAIKIGDRLAVSGKVEFFKGLQMVHPEYDKLRDDEDPVNSGLVIPLYSIPAELKKTRIDSRTLRRLIKTILDSLEEIPDHFSLEFTNQHDLCPLNQALRNIHFAESISVLNGAVNRLKFDEHFFLQLLMAVRKSSIQQTGTKALIKIGPQVKLISDSLDFELTSAQKKVIKEIKNDMARPFSMNRLLQGDVGSGKTIVSTLVAAIAVANSVQVAVMAPTEILAQQHYDSFKIYAEMARMTCAILIGGTPAKERKSILDGLASGRIDIIIGTHALIQEDVAFKELGLAIVDEQHRFGVLQRGDLTRKGFNPHLLAMTATPIPRTLAITYHGDMDLSIIDEMPKDRIPIITKVVEETRLEKIYTFMKEEVKAGRQCMVVYPLVKETEKSDLAAAVEMHGELSENVFPELKVGLIHGRMKNDDKGEVMDAYARNEIHILVSTTVIEVGIDIPNATVMLIEYADRFGLTQLHQLRGRVGRGSKKSYCILVRRNFTENSKKRLRIMESTNDGFVISDEDLKLRGPGEFFGIRQSGFLKYKIANMITDGPILRKARQSAFELVKSDPNLNQPENELIRTRFMNEYQDKLDRANIS</sequence>
<feature type="domain" description="Helicase C-terminal" evidence="15">
    <location>
        <begin position="394"/>
        <end position="554"/>
    </location>
</feature>
<dbReference type="CDD" id="cd18811">
    <property type="entry name" value="SF2_C_RecG"/>
    <property type="match status" value="1"/>
</dbReference>
<name>A0A160VH48_9ZZZZ</name>
<keyword evidence="10" id="KW-0413">Isomerase</keyword>
<evidence type="ECO:0000256" key="3">
    <source>
        <dbReference type="ARBA" id="ARBA00022763"/>
    </source>
</evidence>
<evidence type="ECO:0000256" key="8">
    <source>
        <dbReference type="ARBA" id="ARBA00023172"/>
    </source>
</evidence>
<evidence type="ECO:0000256" key="13">
    <source>
        <dbReference type="ARBA" id="ARBA00048988"/>
    </source>
</evidence>
<evidence type="ECO:0000259" key="14">
    <source>
        <dbReference type="PROSITE" id="PS51192"/>
    </source>
</evidence>
<dbReference type="SUPFAM" id="SSF50249">
    <property type="entry name" value="Nucleic acid-binding proteins"/>
    <property type="match status" value="1"/>
</dbReference>
<dbReference type="GO" id="GO:0006310">
    <property type="term" value="P:DNA recombination"/>
    <property type="evidence" value="ECO:0007669"/>
    <property type="project" value="UniProtKB-KW"/>
</dbReference>
<proteinExistence type="inferred from homology"/>
<keyword evidence="7" id="KW-0238">DNA-binding</keyword>
<evidence type="ECO:0000259" key="15">
    <source>
        <dbReference type="PROSITE" id="PS51194"/>
    </source>
</evidence>
<dbReference type="PROSITE" id="PS51192">
    <property type="entry name" value="HELICASE_ATP_BIND_1"/>
    <property type="match status" value="1"/>
</dbReference>
<evidence type="ECO:0000256" key="2">
    <source>
        <dbReference type="ARBA" id="ARBA00022741"/>
    </source>
</evidence>
<dbReference type="Gene3D" id="3.40.50.300">
    <property type="entry name" value="P-loop containing nucleotide triphosphate hydrolases"/>
    <property type="match status" value="2"/>
</dbReference>